<dbReference type="EMBL" id="JWLZ01000193">
    <property type="protein sequence ID" value="KHT61816.1"/>
    <property type="molecule type" value="Genomic_DNA"/>
</dbReference>
<comment type="caution">
    <text evidence="9">The sequence shown here is derived from an EMBL/GenBank/DDBJ whole genome shotgun (WGS) entry which is preliminary data.</text>
</comment>
<evidence type="ECO:0000256" key="6">
    <source>
        <dbReference type="PROSITE-ProRule" id="PRU00433"/>
    </source>
</evidence>
<accession>A0A0B9GST2</accession>
<dbReference type="GO" id="GO:0009055">
    <property type="term" value="F:electron transfer activity"/>
    <property type="evidence" value="ECO:0007669"/>
    <property type="project" value="InterPro"/>
</dbReference>
<dbReference type="GO" id="GO:0005506">
    <property type="term" value="F:iron ion binding"/>
    <property type="evidence" value="ECO:0007669"/>
    <property type="project" value="InterPro"/>
</dbReference>
<dbReference type="AlphaFoldDB" id="A0A0B9GST2"/>
<name>A0A0B9GST2_9GAMM</name>
<evidence type="ECO:0000313" key="10">
    <source>
        <dbReference type="Proteomes" id="UP000031278"/>
    </source>
</evidence>
<dbReference type="PROSITE" id="PS51007">
    <property type="entry name" value="CYTC"/>
    <property type="match status" value="1"/>
</dbReference>
<dbReference type="PRINTS" id="PR00607">
    <property type="entry name" value="CYTCHROMECIE"/>
</dbReference>
<dbReference type="PANTHER" id="PTHR40942:SF4">
    <property type="entry name" value="CYTOCHROME C5"/>
    <property type="match status" value="1"/>
</dbReference>
<dbReference type="Gene3D" id="1.10.760.10">
    <property type="entry name" value="Cytochrome c-like domain"/>
    <property type="match status" value="1"/>
</dbReference>
<dbReference type="PANTHER" id="PTHR40942">
    <property type="match status" value="1"/>
</dbReference>
<keyword evidence="3 6" id="KW-0479">Metal-binding</keyword>
<protein>
    <submittedName>
        <fullName evidence="9">Cytochrome C</fullName>
    </submittedName>
</protein>
<keyword evidence="1" id="KW-0813">Transport</keyword>
<evidence type="ECO:0000256" key="5">
    <source>
        <dbReference type="ARBA" id="ARBA00023004"/>
    </source>
</evidence>
<dbReference type="SUPFAM" id="SSF46626">
    <property type="entry name" value="Cytochrome c"/>
    <property type="match status" value="1"/>
</dbReference>
<dbReference type="InterPro" id="IPR002323">
    <property type="entry name" value="Cyt_CIE"/>
</dbReference>
<feature type="signal peptide" evidence="7">
    <location>
        <begin position="1"/>
        <end position="24"/>
    </location>
</feature>
<evidence type="ECO:0000256" key="2">
    <source>
        <dbReference type="ARBA" id="ARBA00022617"/>
    </source>
</evidence>
<feature type="domain" description="Cytochrome c" evidence="8">
    <location>
        <begin position="46"/>
        <end position="134"/>
    </location>
</feature>
<dbReference type="RefSeq" id="WP_039467053.1">
    <property type="nucleotide sequence ID" value="NZ_JWLZ01000193.1"/>
</dbReference>
<keyword evidence="4" id="KW-0249">Electron transport</keyword>
<dbReference type="Pfam" id="PF13442">
    <property type="entry name" value="Cytochrome_CBB3"/>
    <property type="match status" value="1"/>
</dbReference>
<evidence type="ECO:0000313" key="9">
    <source>
        <dbReference type="EMBL" id="KHT61816.1"/>
    </source>
</evidence>
<gene>
    <name evidence="9" type="ORF">RJ45_21145</name>
</gene>
<evidence type="ECO:0000256" key="7">
    <source>
        <dbReference type="SAM" id="SignalP"/>
    </source>
</evidence>
<organism evidence="9 10">
    <name type="scientific">Photobacterium gaetbulicola</name>
    <dbReference type="NCBI Taxonomy" id="1295392"/>
    <lineage>
        <taxon>Bacteria</taxon>
        <taxon>Pseudomonadati</taxon>
        <taxon>Pseudomonadota</taxon>
        <taxon>Gammaproteobacteria</taxon>
        <taxon>Vibrionales</taxon>
        <taxon>Vibrionaceae</taxon>
        <taxon>Photobacterium</taxon>
    </lineage>
</organism>
<evidence type="ECO:0000256" key="4">
    <source>
        <dbReference type="ARBA" id="ARBA00022982"/>
    </source>
</evidence>
<keyword evidence="2 6" id="KW-0349">Heme</keyword>
<proteinExistence type="predicted"/>
<keyword evidence="7" id="KW-0732">Signal</keyword>
<reference evidence="9 10" key="1">
    <citation type="submission" date="2014-12" db="EMBL/GenBank/DDBJ databases">
        <title>Genome sequencing of Photobacterium gaetbulicola AD005a.</title>
        <authorList>
            <person name="Adrian T.G.S."/>
            <person name="Chan K.G."/>
        </authorList>
    </citation>
    <scope>NUCLEOTIDE SEQUENCE [LARGE SCALE GENOMIC DNA]</scope>
    <source>
        <strain evidence="9 10">AD005a</strain>
    </source>
</reference>
<evidence type="ECO:0000259" key="8">
    <source>
        <dbReference type="PROSITE" id="PS51007"/>
    </source>
</evidence>
<evidence type="ECO:0000256" key="1">
    <source>
        <dbReference type="ARBA" id="ARBA00022448"/>
    </source>
</evidence>
<keyword evidence="5 6" id="KW-0408">Iron</keyword>
<evidence type="ECO:0000256" key="3">
    <source>
        <dbReference type="ARBA" id="ARBA00022723"/>
    </source>
</evidence>
<dbReference type="InterPro" id="IPR036909">
    <property type="entry name" value="Cyt_c-like_dom_sf"/>
</dbReference>
<sequence>MEFSLRQLMVAAVAALALTGTAVAADMSDEAIAERIKPVGSVYLEGDAPAGPAVAAGPRSGDAVYGTFCAACHGTGVMGAPKIGDATDWSPRLAKGNDVLADHAINGFNAMPAKGSCMDCSDDEIIAAIDHMIEGL</sequence>
<dbReference type="InterPro" id="IPR009056">
    <property type="entry name" value="Cyt_c-like_dom"/>
</dbReference>
<dbReference type="Proteomes" id="UP000031278">
    <property type="component" value="Unassembled WGS sequence"/>
</dbReference>
<feature type="chain" id="PRO_5002141872" evidence="7">
    <location>
        <begin position="25"/>
        <end position="136"/>
    </location>
</feature>
<dbReference type="GO" id="GO:0020037">
    <property type="term" value="F:heme binding"/>
    <property type="evidence" value="ECO:0007669"/>
    <property type="project" value="InterPro"/>
</dbReference>